<dbReference type="InterPro" id="IPR028082">
    <property type="entry name" value="Peripla_BP_I"/>
</dbReference>
<keyword evidence="6" id="KW-1185">Reference proteome</keyword>
<accession>A0A087ARR7</accession>
<dbReference type="Pfam" id="PF13377">
    <property type="entry name" value="Peripla_BP_3"/>
    <property type="match status" value="1"/>
</dbReference>
<dbReference type="Proteomes" id="UP000029067">
    <property type="component" value="Unassembled WGS sequence"/>
</dbReference>
<dbReference type="GO" id="GO:0003700">
    <property type="term" value="F:DNA-binding transcription factor activity"/>
    <property type="evidence" value="ECO:0007669"/>
    <property type="project" value="TreeGrafter"/>
</dbReference>
<gene>
    <name evidence="5" type="ORF">BCUN_1677</name>
</gene>
<dbReference type="InterPro" id="IPR046335">
    <property type="entry name" value="LacI/GalR-like_sensor"/>
</dbReference>
<keyword evidence="1" id="KW-0805">Transcription regulation</keyword>
<dbReference type="Gene3D" id="3.40.50.2300">
    <property type="match status" value="2"/>
</dbReference>
<sequence length="284" mass="30383">MESPLPRPGFQEGIQRGAQHIMDEHGSALVTRTVTDASQLDGALHTLGAFMPDGMLVSSGIDRNIAIPASWRGTPLVLVDASDRGHRHASVQPDHCLAAYDATRRLLESGATRIACVGQCGTRDGRRLQLEGYRMALELAGIAFDPTLVRARSRAISDAAVERLCRLTHPDAFVCLDGQAAWQVYRHATRRTLRIGTDLSVVAVECPPFLGDLFTPRLTVVDPAPAAMGYCAATMLMALITANATIPPAETTLFHCPLIERASVAGTPPDAPAANRALSAHTSY</sequence>
<organism evidence="5 6">
    <name type="scientific">Bifidobacterium cuniculi</name>
    <dbReference type="NCBI Taxonomy" id="1688"/>
    <lineage>
        <taxon>Bacteria</taxon>
        <taxon>Bacillati</taxon>
        <taxon>Actinomycetota</taxon>
        <taxon>Actinomycetes</taxon>
        <taxon>Bifidobacteriales</taxon>
        <taxon>Bifidobacteriaceae</taxon>
        <taxon>Bifidobacterium</taxon>
    </lineage>
</organism>
<keyword evidence="2" id="KW-0238">DNA-binding</keyword>
<dbReference type="STRING" id="1688.BCUN_1677"/>
<evidence type="ECO:0000313" key="6">
    <source>
        <dbReference type="Proteomes" id="UP000029067"/>
    </source>
</evidence>
<proteinExistence type="predicted"/>
<evidence type="ECO:0000256" key="2">
    <source>
        <dbReference type="ARBA" id="ARBA00023125"/>
    </source>
</evidence>
<dbReference type="AlphaFoldDB" id="A0A087ARR7"/>
<evidence type="ECO:0000259" key="4">
    <source>
        <dbReference type="Pfam" id="PF13377"/>
    </source>
</evidence>
<evidence type="ECO:0000313" key="5">
    <source>
        <dbReference type="EMBL" id="KFI61467.1"/>
    </source>
</evidence>
<dbReference type="eggNOG" id="COG1609">
    <property type="taxonomic scope" value="Bacteria"/>
</dbReference>
<keyword evidence="3" id="KW-0804">Transcription</keyword>
<protein>
    <submittedName>
        <fullName evidence="5">LacI-type transcriptional regulator</fullName>
    </submittedName>
</protein>
<feature type="domain" description="Transcriptional regulator LacI/GalR-like sensor" evidence="4">
    <location>
        <begin position="104"/>
        <end position="264"/>
    </location>
</feature>
<reference evidence="5 6" key="1">
    <citation type="submission" date="2014-03" db="EMBL/GenBank/DDBJ databases">
        <title>Genomics of Bifidobacteria.</title>
        <authorList>
            <person name="Ventura M."/>
            <person name="Milani C."/>
            <person name="Lugli G.A."/>
        </authorList>
    </citation>
    <scope>NUCLEOTIDE SEQUENCE [LARGE SCALE GENOMIC DNA]</scope>
    <source>
        <strain evidence="5 6">LMG 10738</strain>
    </source>
</reference>
<evidence type="ECO:0000256" key="3">
    <source>
        <dbReference type="ARBA" id="ARBA00023163"/>
    </source>
</evidence>
<dbReference type="PANTHER" id="PTHR30146:SF153">
    <property type="entry name" value="LACTOSE OPERON REPRESSOR"/>
    <property type="match status" value="1"/>
</dbReference>
<evidence type="ECO:0000256" key="1">
    <source>
        <dbReference type="ARBA" id="ARBA00023015"/>
    </source>
</evidence>
<dbReference type="SUPFAM" id="SSF53822">
    <property type="entry name" value="Periplasmic binding protein-like I"/>
    <property type="match status" value="1"/>
</dbReference>
<dbReference type="EMBL" id="JGYV01000015">
    <property type="protein sequence ID" value="KFI61467.1"/>
    <property type="molecule type" value="Genomic_DNA"/>
</dbReference>
<comment type="caution">
    <text evidence="5">The sequence shown here is derived from an EMBL/GenBank/DDBJ whole genome shotgun (WGS) entry which is preliminary data.</text>
</comment>
<dbReference type="PANTHER" id="PTHR30146">
    <property type="entry name" value="LACI-RELATED TRANSCRIPTIONAL REPRESSOR"/>
    <property type="match status" value="1"/>
</dbReference>
<name>A0A087ARR7_9BIFI</name>
<dbReference type="GO" id="GO:0000976">
    <property type="term" value="F:transcription cis-regulatory region binding"/>
    <property type="evidence" value="ECO:0007669"/>
    <property type="project" value="TreeGrafter"/>
</dbReference>